<evidence type="ECO:0000256" key="2">
    <source>
        <dbReference type="ARBA" id="ARBA00022801"/>
    </source>
</evidence>
<dbReference type="InterPro" id="IPR015797">
    <property type="entry name" value="NUDIX_hydrolase-like_dom_sf"/>
</dbReference>
<dbReference type="EMBL" id="JBHRSD010000047">
    <property type="protein sequence ID" value="MFC3034738.1"/>
    <property type="molecule type" value="Genomic_DNA"/>
</dbReference>
<dbReference type="InterPro" id="IPR051325">
    <property type="entry name" value="Nudix_hydrolase_domain"/>
</dbReference>
<reference evidence="5" key="1">
    <citation type="journal article" date="2019" name="Int. J. Syst. Evol. Microbiol.">
        <title>The Global Catalogue of Microorganisms (GCM) 10K type strain sequencing project: providing services to taxonomists for standard genome sequencing and annotation.</title>
        <authorList>
            <consortium name="The Broad Institute Genomics Platform"/>
            <consortium name="The Broad Institute Genome Sequencing Center for Infectious Disease"/>
            <person name="Wu L."/>
            <person name="Ma J."/>
        </authorList>
    </citation>
    <scope>NUCLEOTIDE SEQUENCE [LARGE SCALE GENOMIC DNA]</scope>
    <source>
        <strain evidence="5">KCTC 42730</strain>
    </source>
</reference>
<dbReference type="SUPFAM" id="SSF55811">
    <property type="entry name" value="Nudix"/>
    <property type="match status" value="1"/>
</dbReference>
<organism evidence="4 5">
    <name type="scientific">Pseudoalteromonas fenneropenaei</name>
    <dbReference type="NCBI Taxonomy" id="1737459"/>
    <lineage>
        <taxon>Bacteria</taxon>
        <taxon>Pseudomonadati</taxon>
        <taxon>Pseudomonadota</taxon>
        <taxon>Gammaproteobacteria</taxon>
        <taxon>Alteromonadales</taxon>
        <taxon>Pseudoalteromonadaceae</taxon>
        <taxon>Pseudoalteromonas</taxon>
    </lineage>
</organism>
<protein>
    <submittedName>
        <fullName evidence="4">Dihydroneopterin triphosphate diphosphatase</fullName>
        <ecNumber evidence="4">3.6.1.67</ecNumber>
    </submittedName>
</protein>
<dbReference type="PRINTS" id="PR01404">
    <property type="entry name" value="NPPPHYDRLASE"/>
</dbReference>
<dbReference type="PROSITE" id="PS51462">
    <property type="entry name" value="NUDIX"/>
    <property type="match status" value="1"/>
</dbReference>
<dbReference type="GO" id="GO:0019177">
    <property type="term" value="F:dihydroneopterin triphosphate pyrophosphohydrolase activity"/>
    <property type="evidence" value="ECO:0007669"/>
    <property type="project" value="UniProtKB-EC"/>
</dbReference>
<gene>
    <name evidence="4" type="primary">nudB</name>
    <name evidence="4" type="ORF">ACFOEE_19720</name>
</gene>
<comment type="caution">
    <text evidence="4">The sequence shown here is derived from an EMBL/GenBank/DDBJ whole genome shotgun (WGS) entry which is preliminary data.</text>
</comment>
<evidence type="ECO:0000256" key="1">
    <source>
        <dbReference type="ARBA" id="ARBA00001946"/>
    </source>
</evidence>
<comment type="cofactor">
    <cofactor evidence="1">
        <name>Mg(2+)</name>
        <dbReference type="ChEBI" id="CHEBI:18420"/>
    </cofactor>
</comment>
<dbReference type="PANTHER" id="PTHR21340:SF0">
    <property type="entry name" value="BIS(5'-NUCLEOSYL)-TETRAPHOSPHATASE [ASYMMETRICAL]"/>
    <property type="match status" value="1"/>
</dbReference>
<dbReference type="Gene3D" id="3.90.79.10">
    <property type="entry name" value="Nucleoside Triphosphate Pyrophosphohydrolase"/>
    <property type="match status" value="1"/>
</dbReference>
<dbReference type="InterPro" id="IPR003564">
    <property type="entry name" value="DHNTPase"/>
</dbReference>
<proteinExistence type="predicted"/>
<evidence type="ECO:0000259" key="3">
    <source>
        <dbReference type="PROSITE" id="PS51462"/>
    </source>
</evidence>
<dbReference type="InterPro" id="IPR000086">
    <property type="entry name" value="NUDIX_hydrolase_dom"/>
</dbReference>
<dbReference type="PANTHER" id="PTHR21340">
    <property type="entry name" value="DIADENOSINE 5,5-P1,P4-TETRAPHOSPHATE PYROPHOSPHOHYDROLASE MUTT"/>
    <property type="match status" value="1"/>
</dbReference>
<sequence>MTQRQPYSVLVVIYNQSHEFLLLQRSDDPLFWQSVTGGIDQGETPLQTAYRELKEETGIDAKALGLEIVAHDHVNHYEIRPEWRHRYSANDYINTEYVFSIQVPNATLVTLNPNEHLNYCWLDAQQALDKVWSASNRDEIAALAQLFQPS</sequence>
<name>A0ABV7CQ33_9GAMM</name>
<accession>A0ABV7CQ33</accession>
<evidence type="ECO:0000313" key="4">
    <source>
        <dbReference type="EMBL" id="MFC3034738.1"/>
    </source>
</evidence>
<dbReference type="InterPro" id="IPR020084">
    <property type="entry name" value="NUDIX_hydrolase_CS"/>
</dbReference>
<keyword evidence="5" id="KW-1185">Reference proteome</keyword>
<dbReference type="EC" id="3.6.1.67" evidence="4"/>
<evidence type="ECO:0000313" key="5">
    <source>
        <dbReference type="Proteomes" id="UP001595453"/>
    </source>
</evidence>
<dbReference type="RefSeq" id="WP_377128600.1">
    <property type="nucleotide sequence ID" value="NZ_JBHRSD010000047.1"/>
</dbReference>
<dbReference type="PROSITE" id="PS00893">
    <property type="entry name" value="NUDIX_BOX"/>
    <property type="match status" value="1"/>
</dbReference>
<dbReference type="CDD" id="cd04664">
    <property type="entry name" value="NUDIX_DHNTPase_like"/>
    <property type="match status" value="1"/>
</dbReference>
<dbReference type="Proteomes" id="UP001595453">
    <property type="component" value="Unassembled WGS sequence"/>
</dbReference>
<feature type="domain" description="Nudix hydrolase" evidence="3">
    <location>
        <begin position="2"/>
        <end position="144"/>
    </location>
</feature>
<dbReference type="Pfam" id="PF00293">
    <property type="entry name" value="NUDIX"/>
    <property type="match status" value="1"/>
</dbReference>
<dbReference type="NCBIfam" id="NF006961">
    <property type="entry name" value="PRK09438.1"/>
    <property type="match status" value="1"/>
</dbReference>
<keyword evidence="2 4" id="KW-0378">Hydrolase</keyword>